<organism evidence="2 3">
    <name type="scientific">Candidatus Galacturonatibacter soehngenii</name>
    <dbReference type="NCBI Taxonomy" id="2307010"/>
    <lineage>
        <taxon>Bacteria</taxon>
        <taxon>Bacillati</taxon>
        <taxon>Bacillota</taxon>
        <taxon>Clostridia</taxon>
        <taxon>Lachnospirales</taxon>
        <taxon>Lachnospiraceae</taxon>
        <taxon>Candidatus Galacturonatibacter</taxon>
    </lineage>
</organism>
<dbReference type="EMBL" id="WAGX01000005">
    <property type="protein sequence ID" value="KAB1438557.1"/>
    <property type="molecule type" value="Genomic_DNA"/>
</dbReference>
<dbReference type="Pfam" id="PF04854">
    <property type="entry name" value="DUF624"/>
    <property type="match status" value="1"/>
</dbReference>
<feature type="transmembrane region" description="Helical" evidence="1">
    <location>
        <begin position="182"/>
        <end position="203"/>
    </location>
</feature>
<sequence>MKTFNKSTLINSGLDFIHTLCNFIVLNLVFFITSLPIITIGASVSALYYVMIKEAKQEFGYLVRPYLKEFKNNFKATTFSFLLFFFTGIILLFNLAFWYAMDNLVSMLIISVLIFASICYLFTFLYAFPLMARFENGIVQTLKNAFYLSLLHKKITFALLFVDAFVISLCVFFSPMKLFMTLFGFAFIAYCKSFLFIQVFDYYETSQLTKDKGVGCQKVL</sequence>
<name>A0A7V7QL17_9FIRM</name>
<dbReference type="Proteomes" id="UP000461768">
    <property type="component" value="Unassembled WGS sequence"/>
</dbReference>
<dbReference type="AlphaFoldDB" id="A0A7V7QL17"/>
<evidence type="ECO:0000313" key="2">
    <source>
        <dbReference type="EMBL" id="KAB1438557.1"/>
    </source>
</evidence>
<accession>A0A7V7QL17</accession>
<keyword evidence="1" id="KW-0472">Membrane</keyword>
<keyword evidence="1" id="KW-1133">Transmembrane helix</keyword>
<protein>
    <submittedName>
        <fullName evidence="2">DUF624 domain-containing protein</fullName>
    </submittedName>
</protein>
<dbReference type="OrthoDB" id="9814991at2"/>
<comment type="caution">
    <text evidence="2">The sequence shown here is derived from an EMBL/GenBank/DDBJ whole genome shotgun (WGS) entry which is preliminary data.</text>
</comment>
<feature type="transmembrane region" description="Helical" evidence="1">
    <location>
        <begin position="107"/>
        <end position="134"/>
    </location>
</feature>
<reference evidence="2 3" key="2">
    <citation type="submission" date="2020-02" db="EMBL/GenBank/DDBJ databases">
        <title>Candidatus Galacturonibacter soehngenii shows hetero-acetogenic catabolism of galacturonic acid but lacks a canonical carbon monoxide dehydrogenase/acetyl-CoA synthase complex.</title>
        <authorList>
            <person name="Diender M."/>
            <person name="Stouten G.R."/>
            <person name="Petersen J.F."/>
            <person name="Nielsen P.H."/>
            <person name="Dueholm M.S."/>
            <person name="Pronk J.T."/>
            <person name="Van Loosdrecht M.C.M."/>
        </authorList>
    </citation>
    <scope>NUCLEOTIDE SEQUENCE [LARGE SCALE GENOMIC DNA]</scope>
    <source>
        <strain evidence="2">GalUA</strain>
    </source>
</reference>
<feature type="transmembrane region" description="Helical" evidence="1">
    <location>
        <begin position="24"/>
        <end position="50"/>
    </location>
</feature>
<feature type="transmembrane region" description="Helical" evidence="1">
    <location>
        <begin position="155"/>
        <end position="176"/>
    </location>
</feature>
<proteinExistence type="predicted"/>
<feature type="transmembrane region" description="Helical" evidence="1">
    <location>
        <begin position="81"/>
        <end position="101"/>
    </location>
</feature>
<evidence type="ECO:0000313" key="3">
    <source>
        <dbReference type="Proteomes" id="UP000461768"/>
    </source>
</evidence>
<evidence type="ECO:0000256" key="1">
    <source>
        <dbReference type="SAM" id="Phobius"/>
    </source>
</evidence>
<reference evidence="2 3" key="1">
    <citation type="submission" date="2019-09" db="EMBL/GenBank/DDBJ databases">
        <authorList>
            <person name="Valk L.C."/>
        </authorList>
    </citation>
    <scope>NUCLEOTIDE SEQUENCE [LARGE SCALE GENOMIC DNA]</scope>
    <source>
        <strain evidence="2">GalUA</strain>
    </source>
</reference>
<keyword evidence="1" id="KW-0812">Transmembrane</keyword>
<gene>
    <name evidence="2" type="ORF">F7O84_13560</name>
</gene>
<dbReference type="InterPro" id="IPR006938">
    <property type="entry name" value="DUF624"/>
</dbReference>
<dbReference type="RefSeq" id="WP_151146191.1">
    <property type="nucleotide sequence ID" value="NZ_WAGX01000005.1"/>
</dbReference>
<keyword evidence="3" id="KW-1185">Reference proteome</keyword>